<gene>
    <name evidence="2" type="ORF">OHK93_003708</name>
</gene>
<comment type="caution">
    <text evidence="2">The sequence shown here is derived from an EMBL/GenBank/DDBJ whole genome shotgun (WGS) entry which is preliminary data.</text>
</comment>
<reference evidence="2" key="1">
    <citation type="journal article" date="2023" name="Genome Biol. Evol.">
        <title>First Whole Genome Sequence and Flow Cytometry Genome Size Data for the Lichen-Forming Fungus Ramalina farinacea (Ascomycota).</title>
        <authorList>
            <person name="Llewellyn T."/>
            <person name="Mian S."/>
            <person name="Hill R."/>
            <person name="Leitch I.J."/>
            <person name="Gaya E."/>
        </authorList>
    </citation>
    <scope>NUCLEOTIDE SEQUENCE</scope>
    <source>
        <strain evidence="2">LIQ254RAFAR</strain>
    </source>
</reference>
<proteinExistence type="predicted"/>
<dbReference type="AlphaFoldDB" id="A0AA43TYH7"/>
<protein>
    <submittedName>
        <fullName evidence="2">Uncharacterized protein</fullName>
    </submittedName>
</protein>
<evidence type="ECO:0000313" key="2">
    <source>
        <dbReference type="EMBL" id="MDI1492494.1"/>
    </source>
</evidence>
<dbReference type="Proteomes" id="UP001161017">
    <property type="component" value="Unassembled WGS sequence"/>
</dbReference>
<sequence>MYLPNQKVSQGDLPSSSLLLEEKRRLGRVLAGWNRGMTTGADLPNFLLFQFEHEYTDNHLKIDSLRGLDKVKADYLRETCHPNNIGLYLSSMKKSVVGECDGDEEDHVIEEVIEEKIELKRMFDLDGNVIAQEIAVDEYDIVAEYPFERSCDYEDYEEYTGNAGPSTTQYFHDTRKEKKAISWFMNRDYISKQFSKPKAGHILKTSIKLSSPELFAEGLRLLDTDVEISKEDFMVVGQGTLLFHVPFDNACVDGLIAHERTFSDRVVALHSLAAPHYPQDGRPDLIDSLTKSDQFSDWRHSKLAELTGMTGTLDRQDGYYLAICLSGDYADRYKDFAQRNQVNTESVAIDSVHRALTKPPTAVLDGFAIQLLQHLSTSIRQDRSLAATYASLFRTILVSYVEQYVQHRSPPGDWERSGVGCNRCEDCRQLDYFLRDPAQEVGTFDLKLAGRAHLHEMLNSTNHKHVTLYGGVLKVTKGKGYQGAKHDEWAKRHSTAQKKMSELDRGLLIEMLGKDDVEQLLACKVMRHDTQPLQPQVTGTKRKRAEREVIDLT</sequence>
<keyword evidence="3" id="KW-1185">Reference proteome</keyword>
<evidence type="ECO:0000256" key="1">
    <source>
        <dbReference type="SAM" id="MobiDB-lite"/>
    </source>
</evidence>
<evidence type="ECO:0000313" key="3">
    <source>
        <dbReference type="Proteomes" id="UP001161017"/>
    </source>
</evidence>
<organism evidence="2 3">
    <name type="scientific">Ramalina farinacea</name>
    <dbReference type="NCBI Taxonomy" id="258253"/>
    <lineage>
        <taxon>Eukaryota</taxon>
        <taxon>Fungi</taxon>
        <taxon>Dikarya</taxon>
        <taxon>Ascomycota</taxon>
        <taxon>Pezizomycotina</taxon>
        <taxon>Lecanoromycetes</taxon>
        <taxon>OSLEUM clade</taxon>
        <taxon>Lecanoromycetidae</taxon>
        <taxon>Lecanorales</taxon>
        <taxon>Lecanorineae</taxon>
        <taxon>Ramalinaceae</taxon>
        <taxon>Ramalina</taxon>
    </lineage>
</organism>
<accession>A0AA43TYH7</accession>
<feature type="region of interest" description="Disordered" evidence="1">
    <location>
        <begin position="532"/>
        <end position="553"/>
    </location>
</feature>
<dbReference type="EMBL" id="JAPUFD010000019">
    <property type="protein sequence ID" value="MDI1492494.1"/>
    <property type="molecule type" value="Genomic_DNA"/>
</dbReference>
<name>A0AA43TYH7_9LECA</name>